<evidence type="ECO:0000313" key="2">
    <source>
        <dbReference type="EMBL" id="OWZ06211.1"/>
    </source>
</evidence>
<protein>
    <submittedName>
        <fullName evidence="2">Uncharacterized protein</fullName>
    </submittedName>
</protein>
<proteinExistence type="predicted"/>
<dbReference type="Proteomes" id="UP000198211">
    <property type="component" value="Unassembled WGS sequence"/>
</dbReference>
<dbReference type="OrthoDB" id="115434at2759"/>
<name>A0A225VKW4_9STRA</name>
<organism evidence="2 3">
    <name type="scientific">Phytophthora megakarya</name>
    <dbReference type="NCBI Taxonomy" id="4795"/>
    <lineage>
        <taxon>Eukaryota</taxon>
        <taxon>Sar</taxon>
        <taxon>Stramenopiles</taxon>
        <taxon>Oomycota</taxon>
        <taxon>Peronosporomycetes</taxon>
        <taxon>Peronosporales</taxon>
        <taxon>Peronosporaceae</taxon>
        <taxon>Phytophthora</taxon>
    </lineage>
</organism>
<reference evidence="3" key="1">
    <citation type="submission" date="2017-03" db="EMBL/GenBank/DDBJ databases">
        <title>Phytopthora megakarya and P. palmivora, two closely related causual agents of cacao black pod achieved similar genome size and gene model numbers by different mechanisms.</title>
        <authorList>
            <person name="Ali S."/>
            <person name="Shao J."/>
            <person name="Larry D.J."/>
            <person name="Kronmiller B."/>
            <person name="Shen D."/>
            <person name="Strem M.D."/>
            <person name="Melnick R.L."/>
            <person name="Guiltinan M.J."/>
            <person name="Tyler B.M."/>
            <person name="Meinhardt L.W."/>
            <person name="Bailey B.A."/>
        </authorList>
    </citation>
    <scope>NUCLEOTIDE SEQUENCE [LARGE SCALE GENOMIC DNA]</scope>
    <source>
        <strain evidence="3">zdho120</strain>
    </source>
</reference>
<comment type="caution">
    <text evidence="2">The sequence shown here is derived from an EMBL/GenBank/DDBJ whole genome shotgun (WGS) entry which is preliminary data.</text>
</comment>
<feature type="region of interest" description="Disordered" evidence="1">
    <location>
        <begin position="148"/>
        <end position="177"/>
    </location>
</feature>
<accession>A0A225VKW4</accession>
<gene>
    <name evidence="2" type="ORF">PHMEG_00021567</name>
</gene>
<dbReference type="AlphaFoldDB" id="A0A225VKW4"/>
<sequence>MSVASQAGAWISELRVRRNMFGLALDLTGLMIPVERLSPVECVAIIQTLLAESGFEFQNVIPVWSEARISKVHSELFQLVCDDLQRLLSVELLEWRQLISQATRRFLSAEEVDVLMTVPDGYSTVGTYIHETIRNLLLENRTFTRQVTASGLRRSRSPQSSVGEPKPNRPQHQPPAAEAEHVFDSVSASVIPIFGCDDSRCQARGPKYKFHEEFIRIQLWNLSGNGRFR</sequence>
<keyword evidence="3" id="KW-1185">Reference proteome</keyword>
<evidence type="ECO:0000313" key="3">
    <source>
        <dbReference type="Proteomes" id="UP000198211"/>
    </source>
</evidence>
<dbReference type="EMBL" id="NBNE01004062">
    <property type="protein sequence ID" value="OWZ06211.1"/>
    <property type="molecule type" value="Genomic_DNA"/>
</dbReference>
<evidence type="ECO:0000256" key="1">
    <source>
        <dbReference type="SAM" id="MobiDB-lite"/>
    </source>
</evidence>